<evidence type="ECO:0000313" key="3">
    <source>
        <dbReference type="EMBL" id="KQC86188.1"/>
    </source>
</evidence>
<comment type="similarity">
    <text evidence="1">Belongs to the PemK/MazF family.</text>
</comment>
<gene>
    <name evidence="3" type="ORF">APZ18_03055</name>
</gene>
<dbReference type="PANTHER" id="PTHR33988">
    <property type="entry name" value="ENDORIBONUCLEASE MAZF-RELATED"/>
    <property type="match status" value="1"/>
</dbReference>
<dbReference type="RefSeq" id="WP_055941481.1">
    <property type="nucleotide sequence ID" value="NZ_LLKB01000001.1"/>
</dbReference>
<keyword evidence="4" id="KW-1185">Reference proteome</keyword>
<proteinExistence type="inferred from homology"/>
<keyword evidence="2" id="KW-1277">Toxin-antitoxin system</keyword>
<dbReference type="Pfam" id="PF02452">
    <property type="entry name" value="PemK_toxin"/>
    <property type="match status" value="1"/>
</dbReference>
<dbReference type="GO" id="GO:0006402">
    <property type="term" value="P:mRNA catabolic process"/>
    <property type="evidence" value="ECO:0007669"/>
    <property type="project" value="TreeGrafter"/>
</dbReference>
<dbReference type="GO" id="GO:0004521">
    <property type="term" value="F:RNA endonuclease activity"/>
    <property type="evidence" value="ECO:0007669"/>
    <property type="project" value="TreeGrafter"/>
</dbReference>
<dbReference type="Proteomes" id="UP000050833">
    <property type="component" value="Unassembled WGS sequence"/>
</dbReference>
<dbReference type="InterPro" id="IPR011067">
    <property type="entry name" value="Plasmid_toxin/cell-grow_inhib"/>
</dbReference>
<sequence>MSDFNRGDIVFVENPMQTPHGHVVAGNHPAVVIQNDAGNEHSNNLIIAYITSQLKRLELPTHVVLQWYGGLKKVSVVQTEQLATIDKGDVISVIDHLTDADMARVDRAIIASLGLEVSA</sequence>
<dbReference type="InterPro" id="IPR003477">
    <property type="entry name" value="PemK-like"/>
</dbReference>
<dbReference type="SUPFAM" id="SSF50118">
    <property type="entry name" value="Cell growth inhibitor/plasmid maintenance toxic component"/>
    <property type="match status" value="1"/>
</dbReference>
<dbReference type="AlphaFoldDB" id="A0AAW3JUF7"/>
<evidence type="ECO:0008006" key="5">
    <source>
        <dbReference type="Google" id="ProtNLM"/>
    </source>
</evidence>
<dbReference type="GO" id="GO:0016075">
    <property type="term" value="P:rRNA catabolic process"/>
    <property type="evidence" value="ECO:0007669"/>
    <property type="project" value="TreeGrafter"/>
</dbReference>
<protein>
    <recommendedName>
        <fullName evidence="5">Type II toxin-antitoxin system PemK/MazF family toxin</fullName>
    </recommendedName>
</protein>
<dbReference type="EMBL" id="LLKB01000001">
    <property type="protein sequence ID" value="KQC86188.1"/>
    <property type="molecule type" value="Genomic_DNA"/>
</dbReference>
<organism evidence="3 4">
    <name type="scientific">Butyribacter intestini</name>
    <dbReference type="NCBI Taxonomy" id="1703332"/>
    <lineage>
        <taxon>Bacteria</taxon>
        <taxon>Bacillati</taxon>
        <taxon>Bacillota</taxon>
        <taxon>Clostridia</taxon>
        <taxon>Lachnospirales</taxon>
        <taxon>Lachnospiraceae</taxon>
        <taxon>Butyribacter</taxon>
    </lineage>
</organism>
<accession>A0AAW3JUF7</accession>
<dbReference type="Gene3D" id="2.30.30.110">
    <property type="match status" value="1"/>
</dbReference>
<evidence type="ECO:0000313" key="4">
    <source>
        <dbReference type="Proteomes" id="UP000050833"/>
    </source>
</evidence>
<evidence type="ECO:0000256" key="2">
    <source>
        <dbReference type="ARBA" id="ARBA00022649"/>
    </source>
</evidence>
<dbReference type="GO" id="GO:0003677">
    <property type="term" value="F:DNA binding"/>
    <property type="evidence" value="ECO:0007669"/>
    <property type="project" value="InterPro"/>
</dbReference>
<name>A0AAW3JUF7_9FIRM</name>
<evidence type="ECO:0000256" key="1">
    <source>
        <dbReference type="ARBA" id="ARBA00007521"/>
    </source>
</evidence>
<reference evidence="3 4" key="1">
    <citation type="submission" date="2015-10" db="EMBL/GenBank/DDBJ databases">
        <title>Butyribacter intestini gen. nov., sp. nov., a butyric acid-producing bacterium of the family Lachnospiraceae isolated from the human faeces.</title>
        <authorList>
            <person name="Zou Y."/>
            <person name="Xue W."/>
            <person name="Luo G."/>
            <person name="Lv M."/>
        </authorList>
    </citation>
    <scope>NUCLEOTIDE SEQUENCE [LARGE SCALE GENOMIC DNA]</scope>
    <source>
        <strain evidence="3 4">TF01-11</strain>
    </source>
</reference>
<comment type="caution">
    <text evidence="3">The sequence shown here is derived from an EMBL/GenBank/DDBJ whole genome shotgun (WGS) entry which is preliminary data.</text>
</comment>
<dbReference type="PANTHER" id="PTHR33988:SF2">
    <property type="entry name" value="ENDORIBONUCLEASE MAZF"/>
    <property type="match status" value="1"/>
</dbReference>